<evidence type="ECO:0000313" key="5">
    <source>
        <dbReference type="EMBL" id="RZU66525.1"/>
    </source>
</evidence>
<organism evidence="5 6">
    <name type="scientific">Microterricola gilva</name>
    <dbReference type="NCBI Taxonomy" id="393267"/>
    <lineage>
        <taxon>Bacteria</taxon>
        <taxon>Bacillati</taxon>
        <taxon>Actinomycetota</taxon>
        <taxon>Actinomycetes</taxon>
        <taxon>Micrococcales</taxon>
        <taxon>Microbacteriaceae</taxon>
        <taxon>Microterricola</taxon>
    </lineage>
</organism>
<feature type="chain" id="PRO_5039708807" evidence="4">
    <location>
        <begin position="25"/>
        <end position="437"/>
    </location>
</feature>
<dbReference type="Pfam" id="PF13416">
    <property type="entry name" value="SBP_bac_8"/>
    <property type="match status" value="1"/>
</dbReference>
<dbReference type="InterPro" id="IPR006059">
    <property type="entry name" value="SBP"/>
</dbReference>
<dbReference type="SUPFAM" id="SSF53850">
    <property type="entry name" value="Periplasmic binding protein-like II"/>
    <property type="match status" value="1"/>
</dbReference>
<dbReference type="PANTHER" id="PTHR30061">
    <property type="entry name" value="MALTOSE-BINDING PERIPLASMIC PROTEIN"/>
    <property type="match status" value="1"/>
</dbReference>
<dbReference type="EMBL" id="SHLC01000001">
    <property type="protein sequence ID" value="RZU66525.1"/>
    <property type="molecule type" value="Genomic_DNA"/>
</dbReference>
<gene>
    <name evidence="5" type="ORF">EV379_2883</name>
</gene>
<protein>
    <submittedName>
        <fullName evidence="5">Carbohydrate ABC transporter substrate-binding protein (CUT1 family)</fullName>
    </submittedName>
</protein>
<evidence type="ECO:0000256" key="4">
    <source>
        <dbReference type="SAM" id="SignalP"/>
    </source>
</evidence>
<evidence type="ECO:0000256" key="2">
    <source>
        <dbReference type="ARBA" id="ARBA00022448"/>
    </source>
</evidence>
<comment type="caution">
    <text evidence="5">The sequence shown here is derived from an EMBL/GenBank/DDBJ whole genome shotgun (WGS) entry which is preliminary data.</text>
</comment>
<accession>A0A4Q8AR15</accession>
<evidence type="ECO:0000256" key="1">
    <source>
        <dbReference type="ARBA" id="ARBA00008520"/>
    </source>
</evidence>
<sequence>MRSYLTKRNRVLLGAALITVTAVALTGCGRASDTGNAAGGSGAAIDDKPATGTVELWAQGADGDKLPDMIAEFKKSNPDVEIELTKLPGDQFASKMTAAITAGTVPDLIFSYTEDQPALLNTDGFDPMPEGLVKEDDFFSAMWANSIVDDVQYGVPWYTYANVLIYRTDLAQEAGVAAAPKDWDELRTFAEDLKSNGVEFPLALAASYDKYTAAQVGVFAVQNGGSLLKADRSAWTINDPKNVEALEFWSGLIKDGLSSADGPQFLDTVPWSSQGKNAAIVDGGPWFASWFDDANGAGWGADHLAFVDNPTGPGGDQAATTGGGSWFVPKDAKNKDAAWKFSRFMSEPTSQVKWYELMHNMPALRAAWEDPALQGDPLLDAVHSALEHGVGQPNVSTWSQVGDILGKQIETVVRGDVSAQDALDAAQQQAESIGVGQ</sequence>
<proteinExistence type="inferred from homology"/>
<keyword evidence="2" id="KW-0813">Transport</keyword>
<keyword evidence="6" id="KW-1185">Reference proteome</keyword>
<dbReference type="GO" id="GO:0055052">
    <property type="term" value="C:ATP-binding cassette (ABC) transporter complex, substrate-binding subunit-containing"/>
    <property type="evidence" value="ECO:0007669"/>
    <property type="project" value="TreeGrafter"/>
</dbReference>
<dbReference type="PROSITE" id="PS51257">
    <property type="entry name" value="PROKAR_LIPOPROTEIN"/>
    <property type="match status" value="1"/>
</dbReference>
<feature type="signal peptide" evidence="4">
    <location>
        <begin position="1"/>
        <end position="24"/>
    </location>
</feature>
<keyword evidence="3 4" id="KW-0732">Signal</keyword>
<dbReference type="RefSeq" id="WP_130506711.1">
    <property type="nucleotide sequence ID" value="NZ_SHLC01000001.1"/>
</dbReference>
<name>A0A4Q8AR15_9MICO</name>
<dbReference type="AlphaFoldDB" id="A0A4Q8AR15"/>
<dbReference type="OrthoDB" id="7918484at2"/>
<evidence type="ECO:0000313" key="6">
    <source>
        <dbReference type="Proteomes" id="UP000291483"/>
    </source>
</evidence>
<dbReference type="Gene3D" id="3.40.190.10">
    <property type="entry name" value="Periplasmic binding protein-like II"/>
    <property type="match status" value="2"/>
</dbReference>
<dbReference type="PANTHER" id="PTHR30061:SF50">
    <property type="entry name" value="MALTOSE_MALTODEXTRIN-BINDING PERIPLASMIC PROTEIN"/>
    <property type="match status" value="1"/>
</dbReference>
<dbReference type="GO" id="GO:0042956">
    <property type="term" value="P:maltodextrin transmembrane transport"/>
    <property type="evidence" value="ECO:0007669"/>
    <property type="project" value="TreeGrafter"/>
</dbReference>
<reference evidence="5 6" key="1">
    <citation type="submission" date="2019-02" db="EMBL/GenBank/DDBJ databases">
        <title>Sequencing the genomes of 1000 actinobacteria strains.</title>
        <authorList>
            <person name="Klenk H.-P."/>
        </authorList>
    </citation>
    <scope>NUCLEOTIDE SEQUENCE [LARGE SCALE GENOMIC DNA]</scope>
    <source>
        <strain evidence="5 6">DSM 18319</strain>
    </source>
</reference>
<evidence type="ECO:0000256" key="3">
    <source>
        <dbReference type="ARBA" id="ARBA00022729"/>
    </source>
</evidence>
<dbReference type="GO" id="GO:1901982">
    <property type="term" value="F:maltose binding"/>
    <property type="evidence" value="ECO:0007669"/>
    <property type="project" value="TreeGrafter"/>
</dbReference>
<comment type="similarity">
    <text evidence="1">Belongs to the bacterial solute-binding protein 1 family.</text>
</comment>
<dbReference type="Proteomes" id="UP000291483">
    <property type="component" value="Unassembled WGS sequence"/>
</dbReference>
<dbReference type="GO" id="GO:0015768">
    <property type="term" value="P:maltose transport"/>
    <property type="evidence" value="ECO:0007669"/>
    <property type="project" value="TreeGrafter"/>
</dbReference>